<dbReference type="EMBL" id="RBKT01000001">
    <property type="protein sequence ID" value="RKR86145.1"/>
    <property type="molecule type" value="Genomic_DNA"/>
</dbReference>
<comment type="caution">
    <text evidence="2">The sequence shown here is derived from an EMBL/GenBank/DDBJ whole genome shotgun (WGS) entry which is preliminary data.</text>
</comment>
<proteinExistence type="predicted"/>
<dbReference type="Pfam" id="PF13692">
    <property type="entry name" value="Glyco_trans_1_4"/>
    <property type="match status" value="1"/>
</dbReference>
<gene>
    <name evidence="2" type="ORF">BDK92_0367</name>
</gene>
<organism evidence="2 3">
    <name type="scientific">Micromonospora pisi</name>
    <dbReference type="NCBI Taxonomy" id="589240"/>
    <lineage>
        <taxon>Bacteria</taxon>
        <taxon>Bacillati</taxon>
        <taxon>Actinomycetota</taxon>
        <taxon>Actinomycetes</taxon>
        <taxon>Micromonosporales</taxon>
        <taxon>Micromonosporaceae</taxon>
        <taxon>Micromonospora</taxon>
    </lineage>
</organism>
<dbReference type="AlphaFoldDB" id="A0A495JB62"/>
<dbReference type="GO" id="GO:0016757">
    <property type="term" value="F:glycosyltransferase activity"/>
    <property type="evidence" value="ECO:0007669"/>
    <property type="project" value="TreeGrafter"/>
</dbReference>
<dbReference type="CDD" id="cd03801">
    <property type="entry name" value="GT4_PimA-like"/>
    <property type="match status" value="1"/>
</dbReference>
<keyword evidence="2" id="KW-0808">Transferase</keyword>
<evidence type="ECO:0000313" key="2">
    <source>
        <dbReference type="EMBL" id="RKR86145.1"/>
    </source>
</evidence>
<dbReference type="Gene3D" id="3.40.50.2000">
    <property type="entry name" value="Glycogen Phosphorylase B"/>
    <property type="match status" value="2"/>
</dbReference>
<protein>
    <submittedName>
        <fullName evidence="2">Glycosyltransferase involved in cell wall biosynthesis</fullName>
    </submittedName>
</protein>
<dbReference type="InterPro" id="IPR050194">
    <property type="entry name" value="Glycosyltransferase_grp1"/>
</dbReference>
<feature type="region of interest" description="Disordered" evidence="1">
    <location>
        <begin position="378"/>
        <end position="402"/>
    </location>
</feature>
<evidence type="ECO:0000313" key="3">
    <source>
        <dbReference type="Proteomes" id="UP000277671"/>
    </source>
</evidence>
<sequence>MHVLITAGGRRTEHWTELFAALCDRPDVALTVLAADVSAPTHRALDRLARQRSNLRYHLVPHLLGEDRTGHMASALFRPGTGRLLGGRCPDVVHVIGEAAYLTTWQAIRMRQRYWPAAPITLHAAQNIVMRFPVPFPRLERQAYDTVDHAFPITPAALGVLRAKGYRGAATIVPLGVDTTLFQPRPAPRPQGGRFTVGFVGRLEPHKGVRDLLRAVELLDCDLLAVGGGSLAPEIERLAANRPGRVRLHGWTDHGNLPKLLARMDVLVLPSIEVIQRNLVRWIGIPQREQFGRVLVEAMACGVPVVGSDVGEIPYVLGTAGLTYPAGDVLALVDRLARLRDNPDFARRLAGQGVARATTEFSWTGVADSMCRVWRQLTGTGGPGGREQPADNATGTAVNGNH</sequence>
<dbReference type="Proteomes" id="UP000277671">
    <property type="component" value="Unassembled WGS sequence"/>
</dbReference>
<reference evidence="2 3" key="1">
    <citation type="submission" date="2018-10" db="EMBL/GenBank/DDBJ databases">
        <title>Sequencing the genomes of 1000 actinobacteria strains.</title>
        <authorList>
            <person name="Klenk H.-P."/>
        </authorList>
    </citation>
    <scope>NUCLEOTIDE SEQUENCE [LARGE SCALE GENOMIC DNA]</scope>
    <source>
        <strain evidence="2 3">DSM 45175</strain>
    </source>
</reference>
<dbReference type="PANTHER" id="PTHR45947">
    <property type="entry name" value="SULFOQUINOVOSYL TRANSFERASE SQD2"/>
    <property type="match status" value="1"/>
</dbReference>
<dbReference type="SUPFAM" id="SSF53756">
    <property type="entry name" value="UDP-Glycosyltransferase/glycogen phosphorylase"/>
    <property type="match status" value="1"/>
</dbReference>
<name>A0A495JB62_9ACTN</name>
<dbReference type="OrthoDB" id="9809227at2"/>
<evidence type="ECO:0000256" key="1">
    <source>
        <dbReference type="SAM" id="MobiDB-lite"/>
    </source>
</evidence>
<dbReference type="RefSeq" id="WP_121153983.1">
    <property type="nucleotide sequence ID" value="NZ_RBKT01000001.1"/>
</dbReference>
<accession>A0A495JB62</accession>
<keyword evidence="3" id="KW-1185">Reference proteome</keyword>
<feature type="compositionally biased region" description="Polar residues" evidence="1">
    <location>
        <begin position="391"/>
        <end position="402"/>
    </location>
</feature>
<dbReference type="PANTHER" id="PTHR45947:SF3">
    <property type="entry name" value="SULFOQUINOVOSYL TRANSFERASE SQD2"/>
    <property type="match status" value="1"/>
</dbReference>